<dbReference type="EMBL" id="FNKX01000002">
    <property type="protein sequence ID" value="SDR48833.1"/>
    <property type="molecule type" value="Genomic_DNA"/>
</dbReference>
<organism evidence="1 2">
    <name type="scientific">Paraburkholderia tuberum</name>
    <dbReference type="NCBI Taxonomy" id="157910"/>
    <lineage>
        <taxon>Bacteria</taxon>
        <taxon>Pseudomonadati</taxon>
        <taxon>Pseudomonadota</taxon>
        <taxon>Betaproteobacteria</taxon>
        <taxon>Burkholderiales</taxon>
        <taxon>Burkholderiaceae</taxon>
        <taxon>Paraburkholderia</taxon>
    </lineage>
</organism>
<evidence type="ECO:0008006" key="3">
    <source>
        <dbReference type="Google" id="ProtNLM"/>
    </source>
</evidence>
<name>A0A1H1JFP6_9BURK</name>
<protein>
    <recommendedName>
        <fullName evidence="3">DUF4148 domain-containing protein</fullName>
    </recommendedName>
</protein>
<proteinExistence type="predicted"/>
<keyword evidence="2" id="KW-1185">Reference proteome</keyword>
<gene>
    <name evidence="1" type="ORF">SAMN05445850_4759</name>
</gene>
<dbReference type="AlphaFoldDB" id="A0A1H1JFP6"/>
<accession>A0A1H1JFP6</accession>
<evidence type="ECO:0000313" key="1">
    <source>
        <dbReference type="EMBL" id="SDR48833.1"/>
    </source>
</evidence>
<evidence type="ECO:0000313" key="2">
    <source>
        <dbReference type="Proteomes" id="UP000199365"/>
    </source>
</evidence>
<dbReference type="RefSeq" id="WP_090807364.1">
    <property type="nucleotide sequence ID" value="NZ_FNKX01000002.1"/>
</dbReference>
<sequence length="88" mass="9175">MKLYQSVTVCLVAVAGVTADGCFAQSATNQQESVAAGSTQQAPAVAVPAATSADPVLPGKTREQVMRELEDFQKNGEAAKMVELYRGS</sequence>
<reference evidence="2" key="1">
    <citation type="submission" date="2016-10" db="EMBL/GenBank/DDBJ databases">
        <authorList>
            <person name="Varghese N."/>
            <person name="Submissions S."/>
        </authorList>
    </citation>
    <scope>NUCLEOTIDE SEQUENCE [LARGE SCALE GENOMIC DNA]</scope>
    <source>
        <strain evidence="2">DUS833</strain>
    </source>
</reference>
<dbReference type="Proteomes" id="UP000199365">
    <property type="component" value="Unassembled WGS sequence"/>
</dbReference>